<gene>
    <name evidence="1" type="primary">Contig19253.g20413</name>
    <name evidence="1" type="ORF">STYLEM_16264</name>
</gene>
<dbReference type="Proteomes" id="UP000039865">
    <property type="component" value="Unassembled WGS sequence"/>
</dbReference>
<name>A0A078AYF1_STYLE</name>
<evidence type="ECO:0000313" key="1">
    <source>
        <dbReference type="EMBL" id="CDW87161.1"/>
    </source>
</evidence>
<sequence length="142" mass="16690">MCTVPFVRLVQGAQPATIIVKWELSLGSNDETFQITNILCLHSIFRYEVLSFVQKPSETYGLDLIQLAIRFQNYELLLKMMNKLGDKLDLSKYNGKSANLMPFFHEIITFEPKHIYLLSHMKTKILQKKLEKYFMLKTKRLQ</sequence>
<dbReference type="AlphaFoldDB" id="A0A078AYF1"/>
<dbReference type="EMBL" id="CCKQ01015342">
    <property type="protein sequence ID" value="CDW87161.1"/>
    <property type="molecule type" value="Genomic_DNA"/>
</dbReference>
<dbReference type="InParanoid" id="A0A078AYF1"/>
<evidence type="ECO:0000313" key="2">
    <source>
        <dbReference type="Proteomes" id="UP000039865"/>
    </source>
</evidence>
<organism evidence="1 2">
    <name type="scientific">Stylonychia lemnae</name>
    <name type="common">Ciliate</name>
    <dbReference type="NCBI Taxonomy" id="5949"/>
    <lineage>
        <taxon>Eukaryota</taxon>
        <taxon>Sar</taxon>
        <taxon>Alveolata</taxon>
        <taxon>Ciliophora</taxon>
        <taxon>Intramacronucleata</taxon>
        <taxon>Spirotrichea</taxon>
        <taxon>Stichotrichia</taxon>
        <taxon>Sporadotrichida</taxon>
        <taxon>Oxytrichidae</taxon>
        <taxon>Stylonychinae</taxon>
        <taxon>Stylonychia</taxon>
    </lineage>
</organism>
<protein>
    <submittedName>
        <fullName evidence="1">Uncharacterized protein</fullName>
    </submittedName>
</protein>
<reference evidence="1 2" key="1">
    <citation type="submission" date="2014-06" db="EMBL/GenBank/DDBJ databases">
        <authorList>
            <person name="Swart Estienne"/>
        </authorList>
    </citation>
    <scope>NUCLEOTIDE SEQUENCE [LARGE SCALE GENOMIC DNA]</scope>
    <source>
        <strain evidence="1 2">130c</strain>
    </source>
</reference>
<keyword evidence="2" id="KW-1185">Reference proteome</keyword>
<accession>A0A078AYF1</accession>
<proteinExistence type="predicted"/>